<accession>A0A1R3X7V6</accession>
<dbReference type="RefSeq" id="WP_076650372.1">
    <property type="nucleotide sequence ID" value="NZ_FTPS01000003.1"/>
</dbReference>
<evidence type="ECO:0000259" key="1">
    <source>
        <dbReference type="Pfam" id="PF04577"/>
    </source>
</evidence>
<feature type="domain" description="Glycosyltransferase 61 catalytic" evidence="1">
    <location>
        <begin position="139"/>
        <end position="291"/>
    </location>
</feature>
<dbReference type="OrthoDB" id="6935590at2"/>
<dbReference type="Proteomes" id="UP000192455">
    <property type="component" value="Unassembled WGS sequence"/>
</dbReference>
<evidence type="ECO:0000313" key="3">
    <source>
        <dbReference type="Proteomes" id="UP000192455"/>
    </source>
</evidence>
<name>A0A1R3X7V6_9RHOB</name>
<keyword evidence="3" id="KW-1185">Reference proteome</keyword>
<sequence length="352" mass="39135">MMRRFLSRGYPVINKVLARAGRQRSLEEAAVDVEEICAAEDGMSSPVFIADGDWNKVSGFAPGTTREYEQGRVSGGPVRHEATLRLSFRNVLATPNGFFMPGASLNRSGRVDLRAVLLGEIPTFPRGFYALPSIAMPYFGHWVNDALPATLLCRPDEALYLPFDPGWPHPARYLELLEIDAIRDRTVFFQRMSFCLDIGQNENRRERQRTIRSRIRRRFHPAAAKGVLIRRGAAGARQLANEEELAHRLTERGFDSCSSTDTLDRILEATSGADTIVSIEGSHISHALLSAADHAHFIVINPQDRFNAVFNDYMPAFGGRMSTLVAPRRGDGYAVDIAALLDLIDRAPLRVG</sequence>
<protein>
    <recommendedName>
        <fullName evidence="1">Glycosyltransferase 61 catalytic domain-containing protein</fullName>
    </recommendedName>
</protein>
<gene>
    <name evidence="2" type="ORF">SAMN05421849_2494</name>
</gene>
<dbReference type="GO" id="GO:0016757">
    <property type="term" value="F:glycosyltransferase activity"/>
    <property type="evidence" value="ECO:0007669"/>
    <property type="project" value="InterPro"/>
</dbReference>
<dbReference type="AlphaFoldDB" id="A0A1R3X7V6"/>
<proteinExistence type="predicted"/>
<organism evidence="2 3">
    <name type="scientific">Pontibaca methylaminivorans</name>
    <dbReference type="NCBI Taxonomy" id="515897"/>
    <lineage>
        <taxon>Bacteria</taxon>
        <taxon>Pseudomonadati</taxon>
        <taxon>Pseudomonadota</taxon>
        <taxon>Alphaproteobacteria</taxon>
        <taxon>Rhodobacterales</taxon>
        <taxon>Roseobacteraceae</taxon>
        <taxon>Pontibaca</taxon>
    </lineage>
</organism>
<dbReference type="Pfam" id="PF04577">
    <property type="entry name" value="Glyco_transf_61"/>
    <property type="match status" value="1"/>
</dbReference>
<dbReference type="STRING" id="515897.SAMN05421849_2494"/>
<evidence type="ECO:0000313" key="2">
    <source>
        <dbReference type="EMBL" id="SIT86997.1"/>
    </source>
</evidence>
<dbReference type="EMBL" id="FTPS01000003">
    <property type="protein sequence ID" value="SIT86997.1"/>
    <property type="molecule type" value="Genomic_DNA"/>
</dbReference>
<reference evidence="2 3" key="1">
    <citation type="submission" date="2017-01" db="EMBL/GenBank/DDBJ databases">
        <authorList>
            <person name="Mah S.A."/>
            <person name="Swanson W.J."/>
            <person name="Moy G.W."/>
            <person name="Vacquier V.D."/>
        </authorList>
    </citation>
    <scope>NUCLEOTIDE SEQUENCE [LARGE SCALE GENOMIC DNA]</scope>
    <source>
        <strain evidence="2 3">DSM 21219</strain>
    </source>
</reference>
<dbReference type="InterPro" id="IPR049625">
    <property type="entry name" value="Glyco_transf_61_cat"/>
</dbReference>